<feature type="domain" description="Mutator-like transposase" evidence="1">
    <location>
        <begin position="75"/>
        <end position="185"/>
    </location>
</feature>
<keyword evidence="3" id="KW-1185">Reference proteome</keyword>
<dbReference type="AlphaFoldDB" id="A0AAW1J0B6"/>
<comment type="caution">
    <text evidence="2">The sequence shown here is derived from an EMBL/GenBank/DDBJ whole genome shotgun (WGS) entry which is preliminary data.</text>
</comment>
<reference evidence="2 3" key="1">
    <citation type="journal article" date="2024" name="BMC Genomics">
        <title>De novo assembly and annotation of Popillia japonica's genome with initial clues to its potential as an invasive pest.</title>
        <authorList>
            <person name="Cucini C."/>
            <person name="Boschi S."/>
            <person name="Funari R."/>
            <person name="Cardaioli E."/>
            <person name="Iannotti N."/>
            <person name="Marturano G."/>
            <person name="Paoli F."/>
            <person name="Bruttini M."/>
            <person name="Carapelli A."/>
            <person name="Frati F."/>
            <person name="Nardi F."/>
        </authorList>
    </citation>
    <scope>NUCLEOTIDE SEQUENCE [LARGE SCALE GENOMIC DNA]</scope>
    <source>
        <strain evidence="2">DMR45628</strain>
    </source>
</reference>
<dbReference type="Proteomes" id="UP001458880">
    <property type="component" value="Unassembled WGS sequence"/>
</dbReference>
<evidence type="ECO:0000313" key="2">
    <source>
        <dbReference type="EMBL" id="KAK9696346.1"/>
    </source>
</evidence>
<name>A0AAW1J0B6_POPJA</name>
<protein>
    <recommendedName>
        <fullName evidence="1">Mutator-like transposase domain-containing protein</fullName>
    </recommendedName>
</protein>
<gene>
    <name evidence="2" type="ORF">QE152_g31959</name>
</gene>
<dbReference type="InterPro" id="IPR049012">
    <property type="entry name" value="Mutator_transp_dom"/>
</dbReference>
<dbReference type="Pfam" id="PF20700">
    <property type="entry name" value="Mutator"/>
    <property type="match status" value="1"/>
</dbReference>
<organism evidence="2 3">
    <name type="scientific">Popillia japonica</name>
    <name type="common">Japanese beetle</name>
    <dbReference type="NCBI Taxonomy" id="7064"/>
    <lineage>
        <taxon>Eukaryota</taxon>
        <taxon>Metazoa</taxon>
        <taxon>Ecdysozoa</taxon>
        <taxon>Arthropoda</taxon>
        <taxon>Hexapoda</taxon>
        <taxon>Insecta</taxon>
        <taxon>Pterygota</taxon>
        <taxon>Neoptera</taxon>
        <taxon>Endopterygota</taxon>
        <taxon>Coleoptera</taxon>
        <taxon>Polyphaga</taxon>
        <taxon>Scarabaeiformia</taxon>
        <taxon>Scarabaeidae</taxon>
        <taxon>Rutelinae</taxon>
        <taxon>Popillia</taxon>
    </lineage>
</organism>
<sequence length="190" mass="21739">MRKEQYRDILERIMIETHSPSVNISDTGISVNEQFQLPSQLSPEEDHEKNDIDLDLPPLEMEADEEYKPLGDLMGRRIVDLAHLLTEYEKVIKYPTKCTRGRMKFTKEFRSGLVTKLYFYCDNCEKQMIICSESESKSVNNAVAWGSLSTGIGYCQCDKLFGVLNIPFMASKTYSKEVAKVKKGLANDTF</sequence>
<dbReference type="EMBL" id="JASPKY010000454">
    <property type="protein sequence ID" value="KAK9696346.1"/>
    <property type="molecule type" value="Genomic_DNA"/>
</dbReference>
<evidence type="ECO:0000313" key="3">
    <source>
        <dbReference type="Proteomes" id="UP001458880"/>
    </source>
</evidence>
<accession>A0AAW1J0B6</accession>
<evidence type="ECO:0000259" key="1">
    <source>
        <dbReference type="Pfam" id="PF20700"/>
    </source>
</evidence>
<proteinExistence type="predicted"/>